<comment type="caution">
    <text evidence="3">The sequence shown here is derived from an EMBL/GenBank/DDBJ whole genome shotgun (WGS) entry which is preliminary data.</text>
</comment>
<name>A0A815G9Y7_ADIRI</name>
<accession>A0A815G9Y7</accession>
<sequence length="447" mass="51590">MHIFLLLINFLLLKLTQSKGKYDFGPNQLASNVWYKPKGQLINGHYEHSYSNFTLWPKLRQHLIKNNGSISIQASEIGYMTNDMLMAFRRQNLSIIAVSPAFTQCYDGTSLGLLEFYGQSPSKDNLFCQIFQICDPIDRQDPNGNGWFVTKDGFSFTPDLLNFDERMPNLVSYLDYDKLINRTANPIQWYFPNLSWNDRKAFARIDPCPQAGSNRTANLMSDYVKYILIMKQKFNSTKIPQIQINWNVIEGWEWRDESCLDLLHAKYPNASDFDHAYRYVTEPCHHDSQYLKELVKLLCSINTCPQVVYMDMDLTYITSYSLEVLRLNKQILNKLNISFGINLVDQCVEFDNCVVEILSSQVVLNLDAHSKYPNLTRNQMQELSLMNVLNFLINQTVVDKDTHIAITSWTTWPVEINEAIIESTAGGMAHTANEIFEQILIPNSFAN</sequence>
<evidence type="ECO:0000256" key="1">
    <source>
        <dbReference type="SAM" id="SignalP"/>
    </source>
</evidence>
<evidence type="ECO:0000313" key="2">
    <source>
        <dbReference type="EMBL" id="CAF1006164.1"/>
    </source>
</evidence>
<gene>
    <name evidence="2" type="ORF">EDS130_LOCUS15143</name>
    <name evidence="3" type="ORF">XAT740_LOCUS30676</name>
</gene>
<feature type="chain" id="PRO_5036227614" evidence="1">
    <location>
        <begin position="19"/>
        <end position="447"/>
    </location>
</feature>
<dbReference type="Proteomes" id="UP000663852">
    <property type="component" value="Unassembled WGS sequence"/>
</dbReference>
<dbReference type="OrthoDB" id="9980685at2759"/>
<dbReference type="AlphaFoldDB" id="A0A815G9Y7"/>
<reference evidence="3" key="1">
    <citation type="submission" date="2021-02" db="EMBL/GenBank/DDBJ databases">
        <authorList>
            <person name="Nowell W R."/>
        </authorList>
    </citation>
    <scope>NUCLEOTIDE SEQUENCE</scope>
</reference>
<feature type="signal peptide" evidence="1">
    <location>
        <begin position="1"/>
        <end position="18"/>
    </location>
</feature>
<protein>
    <submittedName>
        <fullName evidence="3">Uncharacterized protein</fullName>
    </submittedName>
</protein>
<evidence type="ECO:0000313" key="4">
    <source>
        <dbReference type="Proteomes" id="UP000663828"/>
    </source>
</evidence>
<proteinExistence type="predicted"/>
<dbReference type="EMBL" id="CAJNOJ010000063">
    <property type="protein sequence ID" value="CAF1006164.1"/>
    <property type="molecule type" value="Genomic_DNA"/>
</dbReference>
<keyword evidence="1" id="KW-0732">Signal</keyword>
<evidence type="ECO:0000313" key="3">
    <source>
        <dbReference type="EMBL" id="CAF1335694.1"/>
    </source>
</evidence>
<dbReference type="EMBL" id="CAJNOR010002750">
    <property type="protein sequence ID" value="CAF1335694.1"/>
    <property type="molecule type" value="Genomic_DNA"/>
</dbReference>
<dbReference type="Proteomes" id="UP000663828">
    <property type="component" value="Unassembled WGS sequence"/>
</dbReference>
<keyword evidence="4" id="KW-1185">Reference proteome</keyword>
<organism evidence="3 4">
    <name type="scientific">Adineta ricciae</name>
    <name type="common">Rotifer</name>
    <dbReference type="NCBI Taxonomy" id="249248"/>
    <lineage>
        <taxon>Eukaryota</taxon>
        <taxon>Metazoa</taxon>
        <taxon>Spiralia</taxon>
        <taxon>Gnathifera</taxon>
        <taxon>Rotifera</taxon>
        <taxon>Eurotatoria</taxon>
        <taxon>Bdelloidea</taxon>
        <taxon>Adinetida</taxon>
        <taxon>Adinetidae</taxon>
        <taxon>Adineta</taxon>
    </lineage>
</organism>